<dbReference type="AlphaFoldDB" id="E1QJ53"/>
<dbReference type="Pfam" id="PF14697">
    <property type="entry name" value="Fer4_21"/>
    <property type="match status" value="1"/>
</dbReference>
<dbReference type="EMBL" id="CP002085">
    <property type="protein sequence ID" value="ADK85596.1"/>
    <property type="molecule type" value="Genomic_DNA"/>
</dbReference>
<keyword evidence="6" id="KW-1185">Reference proteome</keyword>
<evidence type="ECO:0000256" key="2">
    <source>
        <dbReference type="ARBA" id="ARBA00023004"/>
    </source>
</evidence>
<dbReference type="Gene3D" id="3.30.70.20">
    <property type="match status" value="2"/>
</dbReference>
<sequence>MKTPYEQLAEKIHLGHSQRVAKLFQLIAEPLEAQIMLAMPGQPQAIADKLGLEAQAVQTAIDALFIKGLVFPSAKTSPPTYRMTRDIIQFHDASILWPQASQEFLDAWRDYMDTEWLELARDNAHLLPKPFSRVIPVGVSIPARQQVLDFESINQIIINATTLAVTKCTCRLTMHNCDRPLDNCLQVNRAAEYNLARGTGRQVSKEEALAICRQAEEQGLIHVTINSSEVSHFICNCCPCCCQTMPVLIKHGTKVIDPSRFRAEIDPEACTGCGLCHERCYFGAISWSEGEGSASQVDAEKCLGCGLCMVTCPAEAIDLAEVRARDFVPGAA</sequence>
<evidence type="ECO:0000313" key="5">
    <source>
        <dbReference type="EMBL" id="ADK85596.1"/>
    </source>
</evidence>
<protein>
    <submittedName>
        <fullName evidence="5">4Fe-4S ferredoxin iron-sulfur binding domain protein</fullName>
    </submittedName>
</protein>
<dbReference type="Proteomes" id="UP000009047">
    <property type="component" value="Chromosome"/>
</dbReference>
<dbReference type="STRING" id="644282.Deba_2232"/>
<dbReference type="GO" id="GO:0046872">
    <property type="term" value="F:metal ion binding"/>
    <property type="evidence" value="ECO:0007669"/>
    <property type="project" value="UniProtKB-KW"/>
</dbReference>
<reference evidence="5 6" key="1">
    <citation type="journal article" date="2010" name="Stand. Genomic Sci.">
        <title>Complete genome sequence of Desulfarculus baarsii type strain (2st14).</title>
        <authorList>
            <person name="Sun H."/>
            <person name="Spring S."/>
            <person name="Lapidus A."/>
            <person name="Davenport K."/>
            <person name="Del Rio T.G."/>
            <person name="Tice H."/>
            <person name="Nolan M."/>
            <person name="Copeland A."/>
            <person name="Cheng J.F."/>
            <person name="Lucas S."/>
            <person name="Tapia R."/>
            <person name="Goodwin L."/>
            <person name="Pitluck S."/>
            <person name="Ivanova N."/>
            <person name="Pagani I."/>
            <person name="Mavromatis K."/>
            <person name="Ovchinnikova G."/>
            <person name="Pati A."/>
            <person name="Chen A."/>
            <person name="Palaniappan K."/>
            <person name="Hauser L."/>
            <person name="Chang Y.J."/>
            <person name="Jeffries C.D."/>
            <person name="Detter J.C."/>
            <person name="Han C."/>
            <person name="Rohde M."/>
            <person name="Brambilla E."/>
            <person name="Goker M."/>
            <person name="Woyke T."/>
            <person name="Bristow J."/>
            <person name="Eisen J.A."/>
            <person name="Markowitz V."/>
            <person name="Hugenholtz P."/>
            <person name="Kyrpides N.C."/>
            <person name="Klenk H.P."/>
            <person name="Land M."/>
        </authorList>
    </citation>
    <scope>NUCLEOTIDE SEQUENCE [LARGE SCALE GENOMIC DNA]</scope>
    <source>
        <strain evidence="6">ATCC 33931 / DSM 2075 / LMG 7858 / VKM B-1802 / 2st14</strain>
    </source>
</reference>
<name>E1QJ53_DESB2</name>
<feature type="domain" description="4Fe-4S ferredoxin-type" evidence="4">
    <location>
        <begin position="261"/>
        <end position="290"/>
    </location>
</feature>
<dbReference type="PROSITE" id="PS00198">
    <property type="entry name" value="4FE4S_FER_1"/>
    <property type="match status" value="1"/>
</dbReference>
<dbReference type="eggNOG" id="COG1148">
    <property type="taxonomic scope" value="Bacteria"/>
</dbReference>
<dbReference type="PANTHER" id="PTHR43534">
    <property type="entry name" value="MIND SUPERFAMILY P-LOOP ATPASE CONTAINING AN INSERTED FERREDOXIN DOMAIN"/>
    <property type="match status" value="1"/>
</dbReference>
<dbReference type="OrthoDB" id="5422346at2"/>
<dbReference type="InterPro" id="IPR017896">
    <property type="entry name" value="4Fe4S_Fe-S-bd"/>
</dbReference>
<keyword evidence="3" id="KW-0411">Iron-sulfur</keyword>
<dbReference type="PANTHER" id="PTHR43534:SF1">
    <property type="entry name" value="4FE-4S CLUSTER CONTAINING PARA FAMILY ATPASE PROTEIN"/>
    <property type="match status" value="1"/>
</dbReference>
<dbReference type="GO" id="GO:0051536">
    <property type="term" value="F:iron-sulfur cluster binding"/>
    <property type="evidence" value="ECO:0007669"/>
    <property type="project" value="UniProtKB-KW"/>
</dbReference>
<evidence type="ECO:0000256" key="3">
    <source>
        <dbReference type="ARBA" id="ARBA00023014"/>
    </source>
</evidence>
<dbReference type="HOGENOM" id="CLU_043380_0_0_7"/>
<keyword evidence="1" id="KW-0479">Metal-binding</keyword>
<dbReference type="PROSITE" id="PS51379">
    <property type="entry name" value="4FE4S_FER_2"/>
    <property type="match status" value="2"/>
</dbReference>
<dbReference type="InterPro" id="IPR017900">
    <property type="entry name" value="4Fe4S_Fe_S_CS"/>
</dbReference>
<dbReference type="KEGG" id="dbr:Deba_2232"/>
<feature type="domain" description="4Fe-4S ferredoxin-type" evidence="4">
    <location>
        <begin position="293"/>
        <end position="322"/>
    </location>
</feature>
<organism evidence="5 6">
    <name type="scientific">Desulfarculus baarsii (strain ATCC 33931 / DSM 2075 / LMG 7858 / VKM B-1802 / 2st14)</name>
    <dbReference type="NCBI Taxonomy" id="644282"/>
    <lineage>
        <taxon>Bacteria</taxon>
        <taxon>Pseudomonadati</taxon>
        <taxon>Thermodesulfobacteriota</taxon>
        <taxon>Desulfarculia</taxon>
        <taxon>Desulfarculales</taxon>
        <taxon>Desulfarculaceae</taxon>
        <taxon>Desulfarculus</taxon>
    </lineage>
</organism>
<proteinExistence type="predicted"/>
<evidence type="ECO:0000259" key="4">
    <source>
        <dbReference type="PROSITE" id="PS51379"/>
    </source>
</evidence>
<evidence type="ECO:0000256" key="1">
    <source>
        <dbReference type="ARBA" id="ARBA00022723"/>
    </source>
</evidence>
<keyword evidence="2" id="KW-0408">Iron</keyword>
<dbReference type="SUPFAM" id="SSF54862">
    <property type="entry name" value="4Fe-4S ferredoxins"/>
    <property type="match status" value="1"/>
</dbReference>
<dbReference type="RefSeq" id="WP_013259037.1">
    <property type="nucleotide sequence ID" value="NC_014365.1"/>
</dbReference>
<gene>
    <name evidence="5" type="ordered locus">Deba_2232</name>
</gene>
<accession>E1QJ53</accession>
<evidence type="ECO:0000313" key="6">
    <source>
        <dbReference type="Proteomes" id="UP000009047"/>
    </source>
</evidence>